<comment type="caution">
    <text evidence="1">The sequence shown here is derived from an EMBL/GenBank/DDBJ whole genome shotgun (WGS) entry which is preliminary data.</text>
</comment>
<gene>
    <name evidence="1" type="ORF">OW763_08090</name>
</gene>
<keyword evidence="2" id="KW-1185">Reference proteome</keyword>
<sequence>MQDSELIIELNKDATAEIFECTDEGIDGDLFKVVPIMIDEIINARSNK</sequence>
<reference evidence="1" key="1">
    <citation type="submission" date="2022-12" db="EMBL/GenBank/DDBJ databases">
        <authorList>
            <person name="Wang J."/>
        </authorList>
    </citation>
    <scope>NUCLEOTIDE SEQUENCE</scope>
    <source>
        <strain evidence="1">HY-45-18</strain>
    </source>
</reference>
<dbReference type="Gene3D" id="3.40.50.1220">
    <property type="entry name" value="TPP-binding domain"/>
    <property type="match status" value="1"/>
</dbReference>
<evidence type="ECO:0000313" key="1">
    <source>
        <dbReference type="EMBL" id="MCY6484315.1"/>
    </source>
</evidence>
<accession>A0ABT4D2B9</accession>
<dbReference type="InterPro" id="IPR029035">
    <property type="entry name" value="DHS-like_NAD/FAD-binding_dom"/>
</dbReference>
<dbReference type="Proteomes" id="UP001078443">
    <property type="component" value="Unassembled WGS sequence"/>
</dbReference>
<organism evidence="1 2">
    <name type="scientific">Clostridium aestuarii</name>
    <dbReference type="NCBI Taxonomy" id="338193"/>
    <lineage>
        <taxon>Bacteria</taxon>
        <taxon>Bacillati</taxon>
        <taxon>Bacillota</taxon>
        <taxon>Clostridia</taxon>
        <taxon>Eubacteriales</taxon>
        <taxon>Clostridiaceae</taxon>
        <taxon>Clostridium</taxon>
    </lineage>
</organism>
<dbReference type="EMBL" id="JAPQER010000002">
    <property type="protein sequence ID" value="MCY6484315.1"/>
    <property type="molecule type" value="Genomic_DNA"/>
</dbReference>
<dbReference type="SUPFAM" id="SSF52467">
    <property type="entry name" value="DHS-like NAD/FAD-binding domain"/>
    <property type="match status" value="1"/>
</dbReference>
<proteinExistence type="predicted"/>
<protein>
    <submittedName>
        <fullName evidence="1">Uncharacterized protein</fullName>
    </submittedName>
</protein>
<evidence type="ECO:0000313" key="2">
    <source>
        <dbReference type="Proteomes" id="UP001078443"/>
    </source>
</evidence>
<dbReference type="RefSeq" id="WP_268040588.1">
    <property type="nucleotide sequence ID" value="NZ_JAPQER010000002.1"/>
</dbReference>
<name>A0ABT4D2B9_9CLOT</name>